<keyword evidence="1" id="KW-0732">Signal</keyword>
<dbReference type="AlphaFoldDB" id="A0AAD7XP76"/>
<accession>A0AAD7XP76</accession>
<evidence type="ECO:0000256" key="1">
    <source>
        <dbReference type="SAM" id="SignalP"/>
    </source>
</evidence>
<dbReference type="Proteomes" id="UP001230188">
    <property type="component" value="Unassembled WGS sequence"/>
</dbReference>
<keyword evidence="3" id="KW-1185">Reference proteome</keyword>
<evidence type="ECO:0000313" key="3">
    <source>
        <dbReference type="Proteomes" id="UP001230188"/>
    </source>
</evidence>
<name>A0AAD7XP76_9STRA</name>
<organism evidence="2 3">
    <name type="scientific">Chrysophaeum taylorii</name>
    <dbReference type="NCBI Taxonomy" id="2483200"/>
    <lineage>
        <taxon>Eukaryota</taxon>
        <taxon>Sar</taxon>
        <taxon>Stramenopiles</taxon>
        <taxon>Ochrophyta</taxon>
        <taxon>Pelagophyceae</taxon>
        <taxon>Pelagomonadales</taxon>
        <taxon>Pelagomonadaceae</taxon>
        <taxon>Chrysophaeum</taxon>
    </lineage>
</organism>
<comment type="caution">
    <text evidence="2">The sequence shown here is derived from an EMBL/GenBank/DDBJ whole genome shotgun (WGS) entry which is preliminary data.</text>
</comment>
<sequence>MPQYSNYLSSSMLLFLGVGTRSLVFECALEGQTCWCVGNVTYTAITGGDQGSSSSSSITASVRQSIRCGNDAFGRDPAYMTRKKCLCDGNGTRPPQGDDAFNPSWAEGLDVVPEAAEVSAVTATLAPVLDDDKAYARLRAADVIVPARSSPSYAARCTKTRGLEMASKAERRRVVAFYGMTLLGEPVERGFEIARSQLLSMALAELICPLPDCAKLRIFVTHVARGRRQPVEGRRSGAQAVDEIKRLAASLTGNTSTVHFQDHNEYEHPALHALWSYARSLVPEPNCSTATPPVVDDTLLLYSHNKGVTRSTDEGVKRGVHDDSLFEGYGFRTNYELNIYRQIVGSWRHVIALFDDAAAQAQHLSLTPSSSGVGWYNFWWARPNSIACHREPLLPQEIRSHQKTFDRHYYEQWLGTSARPQEGCKSGFSLARCVVPSCDFRSNPEGAIHSSFHVLRREFAHWFPQYPDGGPLNNSFIQPAAAAAAAEGRPGDSRHRRL</sequence>
<evidence type="ECO:0000313" key="2">
    <source>
        <dbReference type="EMBL" id="KAJ8607758.1"/>
    </source>
</evidence>
<dbReference type="EMBL" id="JAQMWT010000198">
    <property type="protein sequence ID" value="KAJ8607758.1"/>
    <property type="molecule type" value="Genomic_DNA"/>
</dbReference>
<feature type="signal peptide" evidence="1">
    <location>
        <begin position="1"/>
        <end position="22"/>
    </location>
</feature>
<gene>
    <name evidence="2" type="ORF">CTAYLR_008607</name>
</gene>
<reference evidence="2" key="1">
    <citation type="submission" date="2023-01" db="EMBL/GenBank/DDBJ databases">
        <title>Metagenome sequencing of chrysophaentin producing Chrysophaeum taylorii.</title>
        <authorList>
            <person name="Davison J."/>
            <person name="Bewley C."/>
        </authorList>
    </citation>
    <scope>NUCLEOTIDE SEQUENCE</scope>
    <source>
        <strain evidence="2">NIES-1699</strain>
    </source>
</reference>
<feature type="chain" id="PRO_5042172366" evidence="1">
    <location>
        <begin position="23"/>
        <end position="498"/>
    </location>
</feature>
<protein>
    <submittedName>
        <fullName evidence="2">Uncharacterized protein</fullName>
    </submittedName>
</protein>
<proteinExistence type="predicted"/>